<evidence type="ECO:0000313" key="3">
    <source>
        <dbReference type="Proteomes" id="UP000048600"/>
    </source>
</evidence>
<gene>
    <name evidence="2" type="ORF">ERS007741_03383</name>
</gene>
<feature type="compositionally biased region" description="Basic and acidic residues" evidence="1">
    <location>
        <begin position="56"/>
        <end position="70"/>
    </location>
</feature>
<protein>
    <submittedName>
        <fullName evidence="2">Uncharacterized protein</fullName>
    </submittedName>
</protein>
<proteinExistence type="predicted"/>
<sequence length="192" mass="20150">MGGVRQRRCVLGPLRCGRSVASGSAAGRHPRGAAAAPRAVEPSGRHLGLAGRCSRQPRDAGTDRGPRIERGGGPVRRATRGAGHGGHRRGVRGRRHALDLHHRCRRCRGVAGHRAQPGKRRTALGGRERGGRLAVTSRIRRQLATTADRSGDRATGPVRRTAAAAAAHHSDRGRGFPLVYAGRRGSGALAAG</sequence>
<evidence type="ECO:0000256" key="1">
    <source>
        <dbReference type="SAM" id="MobiDB-lite"/>
    </source>
</evidence>
<feature type="region of interest" description="Disordered" evidence="1">
    <location>
        <begin position="20"/>
        <end position="92"/>
    </location>
</feature>
<accession>A0A655JH39</accession>
<reference evidence="2 3" key="1">
    <citation type="submission" date="2015-03" db="EMBL/GenBank/DDBJ databases">
        <authorList>
            <consortium name="Pathogen Informatics"/>
        </authorList>
    </citation>
    <scope>NUCLEOTIDE SEQUENCE [LARGE SCALE GENOMIC DNA]</scope>
    <source>
        <strain evidence="2 3">P00601463</strain>
    </source>
</reference>
<dbReference type="EMBL" id="CHKL01000503">
    <property type="protein sequence ID" value="COW90051.1"/>
    <property type="molecule type" value="Genomic_DNA"/>
</dbReference>
<feature type="region of interest" description="Disordered" evidence="1">
    <location>
        <begin position="110"/>
        <end position="131"/>
    </location>
</feature>
<dbReference type="AlphaFoldDB" id="A0A655JH39"/>
<feature type="compositionally biased region" description="Low complexity" evidence="1">
    <location>
        <begin position="21"/>
        <end position="42"/>
    </location>
</feature>
<organism evidence="2 3">
    <name type="scientific">Mycobacterium tuberculosis</name>
    <dbReference type="NCBI Taxonomy" id="1773"/>
    <lineage>
        <taxon>Bacteria</taxon>
        <taxon>Bacillati</taxon>
        <taxon>Actinomycetota</taxon>
        <taxon>Actinomycetes</taxon>
        <taxon>Mycobacteriales</taxon>
        <taxon>Mycobacteriaceae</taxon>
        <taxon>Mycobacterium</taxon>
        <taxon>Mycobacterium tuberculosis complex</taxon>
    </lineage>
</organism>
<dbReference type="Proteomes" id="UP000048600">
    <property type="component" value="Unassembled WGS sequence"/>
</dbReference>
<evidence type="ECO:0000313" key="2">
    <source>
        <dbReference type="EMBL" id="COW90051.1"/>
    </source>
</evidence>
<name>A0A655JH39_MYCTX</name>